<dbReference type="GeneID" id="93649137"/>
<gene>
    <name evidence="4" type="ORF">I9W82_000508</name>
</gene>
<evidence type="ECO:0000256" key="2">
    <source>
        <dbReference type="ARBA" id="ARBA00022840"/>
    </source>
</evidence>
<dbReference type="InterPro" id="IPR042099">
    <property type="entry name" value="ANL_N_sf"/>
</dbReference>
<dbReference type="OrthoDB" id="1700726at2759"/>
<comment type="caution">
    <text evidence="4">The sequence shown here is derived from an EMBL/GenBank/DDBJ whole genome shotgun (WGS) entry which is preliminary data.</text>
</comment>
<dbReference type="Proteomes" id="UP000669133">
    <property type="component" value="Unassembled WGS sequence"/>
</dbReference>
<dbReference type="GO" id="GO:0005524">
    <property type="term" value="F:ATP binding"/>
    <property type="evidence" value="ECO:0007669"/>
    <property type="project" value="UniProtKB-KW"/>
</dbReference>
<evidence type="ECO:0000259" key="3">
    <source>
        <dbReference type="Pfam" id="PF00501"/>
    </source>
</evidence>
<dbReference type="SUPFAM" id="SSF56801">
    <property type="entry name" value="Acetyl-CoA synthetase-like"/>
    <property type="match status" value="1"/>
</dbReference>
<name>A0A8H8DCD0_9ASCO</name>
<dbReference type="RefSeq" id="XP_067550534.1">
    <property type="nucleotide sequence ID" value="XM_067694219.1"/>
</dbReference>
<dbReference type="GO" id="GO:0005783">
    <property type="term" value="C:endoplasmic reticulum"/>
    <property type="evidence" value="ECO:0007669"/>
    <property type="project" value="TreeGrafter"/>
</dbReference>
<dbReference type="PANTHER" id="PTHR43272">
    <property type="entry name" value="LONG-CHAIN-FATTY-ACID--COA LIGASE"/>
    <property type="match status" value="1"/>
</dbReference>
<dbReference type="EMBL" id="JAEOAQ010000001">
    <property type="protein sequence ID" value="KAG5421418.1"/>
    <property type="molecule type" value="Genomic_DNA"/>
</dbReference>
<dbReference type="InterPro" id="IPR000873">
    <property type="entry name" value="AMP-dep_synth/lig_dom"/>
</dbReference>
<reference evidence="4 5" key="1">
    <citation type="submission" date="2020-12" db="EMBL/GenBank/DDBJ databases">
        <title>Effect of drift, selection, and recombination on the evolution of hybrid genomes in Candida yeast pathogens.</title>
        <authorList>
            <person name="Mixao V."/>
            <person name="Ksiezopolska E."/>
            <person name="Saus E."/>
            <person name="Boekhout T."/>
            <person name="Gacser A."/>
            <person name="Gabaldon T."/>
        </authorList>
    </citation>
    <scope>NUCLEOTIDE SEQUENCE [LARGE SCALE GENOMIC DNA]</scope>
    <source>
        <strain evidence="4 5">BP57</strain>
    </source>
</reference>
<dbReference type="AlphaFoldDB" id="A0A8H8DCD0"/>
<dbReference type="GO" id="GO:0016020">
    <property type="term" value="C:membrane"/>
    <property type="evidence" value="ECO:0007669"/>
    <property type="project" value="TreeGrafter"/>
</dbReference>
<protein>
    <recommendedName>
        <fullName evidence="3">AMP-dependent synthetase/ligase domain-containing protein</fullName>
    </recommendedName>
</protein>
<proteinExistence type="predicted"/>
<keyword evidence="2" id="KW-0067">ATP-binding</keyword>
<accession>A0A8H8DCD0</accession>
<dbReference type="PANTHER" id="PTHR43272:SF33">
    <property type="entry name" value="AMP-BINDING DOMAIN-CONTAINING PROTEIN-RELATED"/>
    <property type="match status" value="1"/>
</dbReference>
<evidence type="ECO:0000313" key="5">
    <source>
        <dbReference type="Proteomes" id="UP000669133"/>
    </source>
</evidence>
<evidence type="ECO:0000256" key="1">
    <source>
        <dbReference type="ARBA" id="ARBA00022741"/>
    </source>
</evidence>
<dbReference type="Pfam" id="PF00501">
    <property type="entry name" value="AMP-binding"/>
    <property type="match status" value="1"/>
</dbReference>
<feature type="domain" description="AMP-dependent synthetase/ligase" evidence="3">
    <location>
        <begin position="146"/>
        <end position="529"/>
    </location>
</feature>
<dbReference type="Gene3D" id="3.40.50.12780">
    <property type="entry name" value="N-terminal domain of ligase-like"/>
    <property type="match status" value="1"/>
</dbReference>
<evidence type="ECO:0000313" key="4">
    <source>
        <dbReference type="EMBL" id="KAG5421418.1"/>
    </source>
</evidence>
<keyword evidence="1" id="KW-0547">Nucleotide-binding</keyword>
<dbReference type="GO" id="GO:0004467">
    <property type="term" value="F:long-chain fatty acid-CoA ligase activity"/>
    <property type="evidence" value="ECO:0007669"/>
    <property type="project" value="TreeGrafter"/>
</dbReference>
<sequence>MSLIQETPERIFEMLKEKLPLDSRLVDKAVALPNSQEEGHSPVYRNCYSPDKLITKLHPTLDTLYSLFEFGYKFSEHQNAFGVREKLPDGTFGKYVWQDYHTVKQRRNNLGSGIFFVLENNPFKTNSEIHQNLSYDPSRKGDSFILTIFSHNRPEWALADLTSIAYSITNTALYDTLGPNTSKYILELTESPIVLCSKEKIRKLIELKKESDRMVNLIVIVSMDKLEGPEDATLKNLAAANQIALFDYEHVEKLGAANPLAPIPPTPDTKFTISFTSGTSGANPKGVVLTHENAVSATVYRYGRGFNPGSTRLYSFLPMAHIYERSNIQYALSAGAEIGFPQGKSPLTMLDDVRELQPTALATVPRILSKLEAGIKANTINNNEKPIVKYLYTKAINEKMRLQSRANQDDVNSSHFFYDILLNALRKKMGLGSVEIMSTGSSPISPETIKFVKAALNVGISNGYGSTESFAGFVSSKQFDHNPGSIGAIGVTAECRLKDIPEMNYTSKDEGGPRGELLLRGPQIFKEYYKNPEATAEAFDKDGWFCTGDVARIDTANNNQVYVIDRVKNFFKLAQGEFVTPEKIENTYLAANPHIQQIFVHGNSLESYLVGIIGLDPTTIGGYLKTKFNDEISDPSDILRFLNDPRNKKTFLLDLNNAVKDQLQGFEKLHNVEIYFNPLTVEREVVTPTQKIRRPICTKFFEENLRKMYQEGSLLRNEKL</sequence>
<keyword evidence="5" id="KW-1185">Reference proteome</keyword>
<organism evidence="4 5">
    <name type="scientific">Candida metapsilosis</name>
    <dbReference type="NCBI Taxonomy" id="273372"/>
    <lineage>
        <taxon>Eukaryota</taxon>
        <taxon>Fungi</taxon>
        <taxon>Dikarya</taxon>
        <taxon>Ascomycota</taxon>
        <taxon>Saccharomycotina</taxon>
        <taxon>Pichiomycetes</taxon>
        <taxon>Debaryomycetaceae</taxon>
        <taxon>Candida/Lodderomyces clade</taxon>
        <taxon>Candida</taxon>
    </lineage>
</organism>